<dbReference type="InterPro" id="IPR003594">
    <property type="entry name" value="HATPase_dom"/>
</dbReference>
<dbReference type="CDD" id="cd00130">
    <property type="entry name" value="PAS"/>
    <property type="match status" value="2"/>
</dbReference>
<dbReference type="SMART" id="SM00387">
    <property type="entry name" value="HATPase_c"/>
    <property type="match status" value="1"/>
</dbReference>
<dbReference type="InterPro" id="IPR000700">
    <property type="entry name" value="PAS-assoc_C"/>
</dbReference>
<dbReference type="Gene3D" id="1.10.287.130">
    <property type="match status" value="1"/>
</dbReference>
<dbReference type="SMART" id="SM00091">
    <property type="entry name" value="PAS"/>
    <property type="match status" value="3"/>
</dbReference>
<dbReference type="Proteomes" id="UP000555728">
    <property type="component" value="Unassembled WGS sequence"/>
</dbReference>
<organism evidence="8 9">
    <name type="scientific">Roseospira goensis</name>
    <dbReference type="NCBI Taxonomy" id="391922"/>
    <lineage>
        <taxon>Bacteria</taxon>
        <taxon>Pseudomonadati</taxon>
        <taxon>Pseudomonadota</taxon>
        <taxon>Alphaproteobacteria</taxon>
        <taxon>Rhodospirillales</taxon>
        <taxon>Rhodospirillaceae</taxon>
        <taxon>Roseospira</taxon>
    </lineage>
</organism>
<reference evidence="8 9" key="1">
    <citation type="submission" date="2020-08" db="EMBL/GenBank/DDBJ databases">
        <title>Genome sequencing of Purple Non-Sulfur Bacteria from various extreme environments.</title>
        <authorList>
            <person name="Mayer M."/>
        </authorList>
    </citation>
    <scope>NUCLEOTIDE SEQUENCE [LARGE SCALE GENOMIC DNA]</scope>
    <source>
        <strain evidence="8 9">JA135</strain>
    </source>
</reference>
<dbReference type="SMART" id="SM00086">
    <property type="entry name" value="PAC"/>
    <property type="match status" value="3"/>
</dbReference>
<comment type="catalytic activity">
    <reaction evidence="1">
        <text>ATP + protein L-histidine = ADP + protein N-phospho-L-histidine.</text>
        <dbReference type="EC" id="2.7.13.3"/>
    </reaction>
</comment>
<dbReference type="CDD" id="cd00082">
    <property type="entry name" value="HisKA"/>
    <property type="match status" value="1"/>
</dbReference>
<dbReference type="NCBIfam" id="TIGR00229">
    <property type="entry name" value="sensory_box"/>
    <property type="match status" value="3"/>
</dbReference>
<dbReference type="SUPFAM" id="SSF55874">
    <property type="entry name" value="ATPase domain of HSP90 chaperone/DNA topoisomerase II/histidine kinase"/>
    <property type="match status" value="1"/>
</dbReference>
<accession>A0A7W6WK68</accession>
<evidence type="ECO:0000313" key="9">
    <source>
        <dbReference type="Proteomes" id="UP000555728"/>
    </source>
</evidence>
<name>A0A7W6WK68_9PROT</name>
<keyword evidence="9" id="KW-1185">Reference proteome</keyword>
<dbReference type="InterPro" id="IPR036890">
    <property type="entry name" value="HATPase_C_sf"/>
</dbReference>
<dbReference type="PROSITE" id="PS50113">
    <property type="entry name" value="PAC"/>
    <property type="match status" value="3"/>
</dbReference>
<dbReference type="Gene3D" id="2.10.70.100">
    <property type="match status" value="2"/>
</dbReference>
<dbReference type="EC" id="2.7.13.3" evidence="2"/>
<evidence type="ECO:0000259" key="6">
    <source>
        <dbReference type="PROSITE" id="PS50109"/>
    </source>
</evidence>
<dbReference type="Gene3D" id="3.30.450.40">
    <property type="match status" value="1"/>
</dbReference>
<dbReference type="SUPFAM" id="SSF47384">
    <property type="entry name" value="Homodimeric domain of signal transducing histidine kinase"/>
    <property type="match status" value="1"/>
</dbReference>
<dbReference type="InterPro" id="IPR001610">
    <property type="entry name" value="PAC"/>
</dbReference>
<gene>
    <name evidence="8" type="ORF">GGD88_000970</name>
</gene>
<dbReference type="PROSITE" id="PS50109">
    <property type="entry name" value="HIS_KIN"/>
    <property type="match status" value="1"/>
</dbReference>
<keyword evidence="4" id="KW-0808">Transferase</keyword>
<dbReference type="InterPro" id="IPR035965">
    <property type="entry name" value="PAS-like_dom_sf"/>
</dbReference>
<sequence>MPCRAPGLDATVRSLRRRQQALEALAGDAALDDVLAEIARSVEEADPAAGCAVLVCEPSRTTLRAAAVPTLPGAVAGALAAVAARGWPDRLAGTDARGTPPLLRAVWPDVRSRDLPAAVRAALDEAGVRAVWWEPVTDDAGTVLGVVAQCLRHPGPPVDAALEPLVEAARLSGLAIARRRAEATAEERAAWLASGQSLANLGSFAFDLDRRRWWISENWVHHIGVDSGDLSDAALRALVHPADLAAVDAVIARALDGTPQTYEHRLLHARTGAVLHVRGVAKRVTGARGTPVQIVGVVQDVTVQARALDALAAGEVRFRRLFDNLPLFLALWRRDGDDFVLTDVNRASEELTGGQAHASLGRRLSAFYADLPWMRDMVWRSHTKGLVEATESLYPLRATGEVRHFALKVVPVPPDMVLVIAEDIGQRKRAEQRLRETATLLTQAEQLADAGSWEWDCVQGRGTVSENWCRLHGFDEPPLTPDSYLPVVHPEDRPGLEAAFETAIRTGTDYTRTHRIIHGASGEVRHIKVRGMPVRDETGTVVVMQGVAVDVTEQVRHERALAQHLTHLQLAQRIARVGSWTYDPAVGVQSWSDEVYRIYERDPARGAPGPADYEALHAGEAFAAFRTAMREAIHAGVPFELTLRLDLPDGRQKWIHALGQPEPQRGPAGHVVHGTVQDVTDRKRAEVFRDDVERIVRHDLRSPIAATLAGIAILRLGETLTEDQRRTLDMMERANQRQLTMLDTSMALHRMEAGTYPLDPVPVPLGTMVGEVVEELRYLAEARGAAVTVEDGRDLWAMGEVWLCRTLLSNLVRNALEALPESGQTVAIALTAEAGAAVVRITNPGAVPDDIRDRFFEKFVTSGKAGGTGLGTYSAAMMARAQGGRVDLDASVSGRTTVTVRLPMAEPAVTTSAAD</sequence>
<dbReference type="Gene3D" id="3.30.565.10">
    <property type="entry name" value="Histidine kinase-like ATPase, C-terminal domain"/>
    <property type="match status" value="1"/>
</dbReference>
<dbReference type="PANTHER" id="PTHR43304">
    <property type="entry name" value="PHYTOCHROME-LIKE PROTEIN CPH1"/>
    <property type="match status" value="1"/>
</dbReference>
<comment type="caution">
    <text evidence="8">The sequence shown here is derived from an EMBL/GenBank/DDBJ whole genome shotgun (WGS) entry which is preliminary data.</text>
</comment>
<evidence type="ECO:0000256" key="3">
    <source>
        <dbReference type="ARBA" id="ARBA00022553"/>
    </source>
</evidence>
<dbReference type="SMART" id="SM00388">
    <property type="entry name" value="HisKA"/>
    <property type="match status" value="1"/>
</dbReference>
<evidence type="ECO:0000256" key="1">
    <source>
        <dbReference type="ARBA" id="ARBA00000085"/>
    </source>
</evidence>
<evidence type="ECO:0000313" key="8">
    <source>
        <dbReference type="EMBL" id="MBB4285253.1"/>
    </source>
</evidence>
<feature type="domain" description="PAC" evidence="7">
    <location>
        <begin position="639"/>
        <end position="691"/>
    </location>
</feature>
<proteinExistence type="predicted"/>
<dbReference type="InterPro" id="IPR036097">
    <property type="entry name" value="HisK_dim/P_sf"/>
</dbReference>
<evidence type="ECO:0000259" key="7">
    <source>
        <dbReference type="PROSITE" id="PS50113"/>
    </source>
</evidence>
<dbReference type="SUPFAM" id="SSF55785">
    <property type="entry name" value="PYP-like sensor domain (PAS domain)"/>
    <property type="match status" value="4"/>
</dbReference>
<evidence type="ECO:0000256" key="4">
    <source>
        <dbReference type="ARBA" id="ARBA00022679"/>
    </source>
</evidence>
<dbReference type="InterPro" id="IPR029016">
    <property type="entry name" value="GAF-like_dom_sf"/>
</dbReference>
<feature type="domain" description="PAC" evidence="7">
    <location>
        <begin position="510"/>
        <end position="563"/>
    </location>
</feature>
<dbReference type="InterPro" id="IPR005467">
    <property type="entry name" value="His_kinase_dom"/>
</dbReference>
<dbReference type="AlphaFoldDB" id="A0A7W6WK68"/>
<dbReference type="PANTHER" id="PTHR43304:SF1">
    <property type="entry name" value="PAC DOMAIN-CONTAINING PROTEIN"/>
    <property type="match status" value="1"/>
</dbReference>
<dbReference type="SUPFAM" id="SSF55781">
    <property type="entry name" value="GAF domain-like"/>
    <property type="match status" value="1"/>
</dbReference>
<protein>
    <recommendedName>
        <fullName evidence="2">histidine kinase</fullName>
        <ecNumber evidence="2">2.7.13.3</ecNumber>
    </recommendedName>
</protein>
<dbReference type="GO" id="GO:0000155">
    <property type="term" value="F:phosphorelay sensor kinase activity"/>
    <property type="evidence" value="ECO:0007669"/>
    <property type="project" value="InterPro"/>
</dbReference>
<feature type="domain" description="PAC" evidence="7">
    <location>
        <begin position="260"/>
        <end position="313"/>
    </location>
</feature>
<dbReference type="InterPro" id="IPR052162">
    <property type="entry name" value="Sensor_kinase/Photoreceptor"/>
</dbReference>
<dbReference type="Pfam" id="PF02518">
    <property type="entry name" value="HATPase_c"/>
    <property type="match status" value="1"/>
</dbReference>
<dbReference type="InterPro" id="IPR003661">
    <property type="entry name" value="HisK_dim/P_dom"/>
</dbReference>
<keyword evidence="5" id="KW-0418">Kinase</keyword>
<feature type="domain" description="Histidine kinase" evidence="6">
    <location>
        <begin position="695"/>
        <end position="906"/>
    </location>
</feature>
<dbReference type="InterPro" id="IPR013655">
    <property type="entry name" value="PAS_fold_3"/>
</dbReference>
<evidence type="ECO:0000256" key="2">
    <source>
        <dbReference type="ARBA" id="ARBA00012438"/>
    </source>
</evidence>
<dbReference type="EMBL" id="JACIGI010000005">
    <property type="protein sequence ID" value="MBB4285253.1"/>
    <property type="molecule type" value="Genomic_DNA"/>
</dbReference>
<dbReference type="InterPro" id="IPR000014">
    <property type="entry name" value="PAS"/>
</dbReference>
<evidence type="ECO:0000256" key="5">
    <source>
        <dbReference type="ARBA" id="ARBA00022777"/>
    </source>
</evidence>
<dbReference type="Pfam" id="PF08447">
    <property type="entry name" value="PAS_3"/>
    <property type="match status" value="2"/>
</dbReference>
<dbReference type="Gene3D" id="3.30.450.20">
    <property type="entry name" value="PAS domain"/>
    <property type="match status" value="4"/>
</dbReference>
<dbReference type="RefSeq" id="WP_184432260.1">
    <property type="nucleotide sequence ID" value="NZ_JACIGI010000005.1"/>
</dbReference>
<keyword evidence="3" id="KW-0597">Phosphoprotein</keyword>